<name>A0A1I0NYL0_9RHOB</name>
<gene>
    <name evidence="3" type="ORF">SAMN05444851_1199</name>
</gene>
<dbReference type="OrthoDB" id="7850904at2"/>
<sequence>MRALFFALFILPLPALAQEPGELALVKKVFAKLQPISIRANREYCGYIGYDRSGKLVASKAWRGGKGTCRARDPDNLVNVVSSYHTHGAFSSRYANEVPSGDDMATDEFEGVNGWVATPGGRLWYIDTQKMVARHVCGIGCLPMDANFLEGDMGPIAPRYQYDQLIDKLMSFGG</sequence>
<evidence type="ECO:0000313" key="4">
    <source>
        <dbReference type="Proteomes" id="UP000199650"/>
    </source>
</evidence>
<feature type="signal peptide" evidence="1">
    <location>
        <begin position="1"/>
        <end position="17"/>
    </location>
</feature>
<dbReference type="AlphaFoldDB" id="A0A1I0NYL0"/>
<evidence type="ECO:0000259" key="2">
    <source>
        <dbReference type="Pfam" id="PF14220"/>
    </source>
</evidence>
<accession>A0A1I0NYL0</accession>
<keyword evidence="1" id="KW-0732">Signal</keyword>
<feature type="domain" description="DUF4329" evidence="2">
    <location>
        <begin position="26"/>
        <end position="138"/>
    </location>
</feature>
<organism evidence="3 4">
    <name type="scientific">Aliiroseovarius sediminilitoris</name>
    <dbReference type="NCBI Taxonomy" id="1173584"/>
    <lineage>
        <taxon>Bacteria</taxon>
        <taxon>Pseudomonadati</taxon>
        <taxon>Pseudomonadota</taxon>
        <taxon>Alphaproteobacteria</taxon>
        <taxon>Rhodobacterales</taxon>
        <taxon>Paracoccaceae</taxon>
        <taxon>Aliiroseovarius</taxon>
    </lineage>
</organism>
<dbReference type="STRING" id="1173584.SAMN05444851_1199"/>
<reference evidence="3 4" key="1">
    <citation type="submission" date="2016-10" db="EMBL/GenBank/DDBJ databases">
        <authorList>
            <person name="de Groot N.N."/>
        </authorList>
    </citation>
    <scope>NUCLEOTIDE SEQUENCE [LARGE SCALE GENOMIC DNA]</scope>
    <source>
        <strain evidence="3 4">DSM 29439</strain>
    </source>
</reference>
<dbReference type="EMBL" id="FOJB01000001">
    <property type="protein sequence ID" value="SEW06856.1"/>
    <property type="molecule type" value="Genomic_DNA"/>
</dbReference>
<dbReference type="Pfam" id="PF14220">
    <property type="entry name" value="DUF4329"/>
    <property type="match status" value="1"/>
</dbReference>
<dbReference type="InterPro" id="IPR025479">
    <property type="entry name" value="DUF4329"/>
</dbReference>
<protein>
    <recommendedName>
        <fullName evidence="2">DUF4329 domain-containing protein</fullName>
    </recommendedName>
</protein>
<proteinExistence type="predicted"/>
<dbReference type="Proteomes" id="UP000199650">
    <property type="component" value="Unassembled WGS sequence"/>
</dbReference>
<evidence type="ECO:0000256" key="1">
    <source>
        <dbReference type="SAM" id="SignalP"/>
    </source>
</evidence>
<feature type="chain" id="PRO_5011789756" description="DUF4329 domain-containing protein" evidence="1">
    <location>
        <begin position="18"/>
        <end position="174"/>
    </location>
</feature>
<keyword evidence="4" id="KW-1185">Reference proteome</keyword>
<evidence type="ECO:0000313" key="3">
    <source>
        <dbReference type="EMBL" id="SEW06856.1"/>
    </source>
</evidence>